<name>W1Q604_ABIDE</name>
<dbReference type="OrthoDB" id="2310395at2"/>
<evidence type="ECO:0000313" key="2">
    <source>
        <dbReference type="EMBL" id="ESK65444.1"/>
    </source>
</evidence>
<evidence type="ECO:0000256" key="1">
    <source>
        <dbReference type="SAM" id="MobiDB-lite"/>
    </source>
</evidence>
<organism evidence="2 3">
    <name type="scientific">Abiotrophia defectiva ATCC 49176</name>
    <dbReference type="NCBI Taxonomy" id="592010"/>
    <lineage>
        <taxon>Bacteria</taxon>
        <taxon>Bacillati</taxon>
        <taxon>Bacillota</taxon>
        <taxon>Bacilli</taxon>
        <taxon>Lactobacillales</taxon>
        <taxon>Aerococcaceae</taxon>
        <taxon>Abiotrophia</taxon>
    </lineage>
</organism>
<dbReference type="GeneID" id="84817736"/>
<feature type="compositionally biased region" description="Basic and acidic residues" evidence="1">
    <location>
        <begin position="94"/>
        <end position="104"/>
    </location>
</feature>
<sequence>MGKFTRGFVLGALAAGAWTLFNVKQDGATTRRQLKSYVNDFCQDSQQLGQDTCRIRRALHDVTDKGLPLLQSTVGEVQTLFRRFQESNGPRIRRTQEKVEKLNSDLEEAQENVKNS</sequence>
<dbReference type="Proteomes" id="UP000019050">
    <property type="component" value="Unassembled WGS sequence"/>
</dbReference>
<dbReference type="HOGENOM" id="CLU_105320_2_1_9"/>
<keyword evidence="3" id="KW-1185">Reference proteome</keyword>
<evidence type="ECO:0008006" key="4">
    <source>
        <dbReference type="Google" id="ProtNLM"/>
    </source>
</evidence>
<evidence type="ECO:0000313" key="3">
    <source>
        <dbReference type="Proteomes" id="UP000019050"/>
    </source>
</evidence>
<comment type="caution">
    <text evidence="2">The sequence shown here is derived from an EMBL/GenBank/DDBJ whole genome shotgun (WGS) entry which is preliminary data.</text>
</comment>
<proteinExistence type="predicted"/>
<dbReference type="RefSeq" id="WP_023391868.1">
    <property type="nucleotide sequence ID" value="NZ_KI535340.1"/>
</dbReference>
<dbReference type="AlphaFoldDB" id="W1Q604"/>
<dbReference type="eggNOG" id="COG4980">
    <property type="taxonomic scope" value="Bacteria"/>
</dbReference>
<dbReference type="EMBL" id="ACIN03000012">
    <property type="protein sequence ID" value="ESK65444.1"/>
    <property type="molecule type" value="Genomic_DNA"/>
</dbReference>
<feature type="region of interest" description="Disordered" evidence="1">
    <location>
        <begin position="92"/>
        <end position="116"/>
    </location>
</feature>
<dbReference type="STRING" id="592010.GCWU000182_001226"/>
<protein>
    <recommendedName>
        <fullName evidence="4">YtxH domain-containing protein</fullName>
    </recommendedName>
</protein>
<accession>W1Q604</accession>
<gene>
    <name evidence="2" type="ORF">GCWU000182_001226</name>
</gene>
<reference evidence="2" key="1">
    <citation type="submission" date="2013-06" db="EMBL/GenBank/DDBJ databases">
        <authorList>
            <person name="Weinstock G."/>
            <person name="Sodergren E."/>
            <person name="Clifton S."/>
            <person name="Fulton L."/>
            <person name="Fulton B."/>
            <person name="Courtney L."/>
            <person name="Fronick C."/>
            <person name="Harrison M."/>
            <person name="Strong C."/>
            <person name="Farmer C."/>
            <person name="Delahaunty K."/>
            <person name="Markovic C."/>
            <person name="Hall O."/>
            <person name="Minx P."/>
            <person name="Tomlinson C."/>
            <person name="Mitreva M."/>
            <person name="Nelson J."/>
            <person name="Hou S."/>
            <person name="Wollam A."/>
            <person name="Pepin K.H."/>
            <person name="Johnson M."/>
            <person name="Bhonagiri V."/>
            <person name="Nash W.E."/>
            <person name="Warren W."/>
            <person name="Chinwalla A."/>
            <person name="Mardis E.R."/>
            <person name="Wilson R.K."/>
        </authorList>
    </citation>
    <scope>NUCLEOTIDE SEQUENCE [LARGE SCALE GENOMIC DNA]</scope>
    <source>
        <strain evidence="2">ATCC 49176</strain>
    </source>
</reference>